<dbReference type="GO" id="GO:0016491">
    <property type="term" value="F:oxidoreductase activity"/>
    <property type="evidence" value="ECO:0007669"/>
    <property type="project" value="UniProtKB-KW"/>
</dbReference>
<reference evidence="3 4" key="1">
    <citation type="submission" date="2019-05" db="EMBL/GenBank/DDBJ databases">
        <title>Arcobacter sp. nov., isolated from sea sediment.</title>
        <authorList>
            <person name="Kim W."/>
        </authorList>
    </citation>
    <scope>NUCLEOTIDE SEQUENCE [LARGE SCALE GENOMIC DNA]</scope>
    <source>
        <strain evidence="3 4">CAU 1517</strain>
    </source>
</reference>
<dbReference type="GO" id="GO:0005737">
    <property type="term" value="C:cytoplasm"/>
    <property type="evidence" value="ECO:0007669"/>
    <property type="project" value="TreeGrafter"/>
</dbReference>
<dbReference type="Gene3D" id="3.30.9.10">
    <property type="entry name" value="D-Amino Acid Oxidase, subunit A, domain 2"/>
    <property type="match status" value="1"/>
</dbReference>
<dbReference type="AlphaFoldDB" id="A0A5R8XXM7"/>
<protein>
    <submittedName>
        <fullName evidence="3">FAD-dependent oxidoreductase</fullName>
    </submittedName>
</protein>
<comment type="caution">
    <text evidence="3">The sequence shown here is derived from an EMBL/GenBank/DDBJ whole genome shotgun (WGS) entry which is preliminary data.</text>
</comment>
<proteinExistence type="predicted"/>
<dbReference type="Proteomes" id="UP000308901">
    <property type="component" value="Unassembled WGS sequence"/>
</dbReference>
<dbReference type="PROSITE" id="PS51257">
    <property type="entry name" value="PROKAR_LIPOPROTEIN"/>
    <property type="match status" value="1"/>
</dbReference>
<dbReference type="PANTHER" id="PTHR13847:SF289">
    <property type="entry name" value="GLYCINE OXIDASE"/>
    <property type="match status" value="1"/>
</dbReference>
<dbReference type="RefSeq" id="WP_138153404.1">
    <property type="nucleotide sequence ID" value="NZ_VANU01000006.1"/>
</dbReference>
<dbReference type="OrthoDB" id="5410311at2"/>
<dbReference type="PANTHER" id="PTHR13847">
    <property type="entry name" value="SARCOSINE DEHYDROGENASE-RELATED"/>
    <property type="match status" value="1"/>
</dbReference>
<dbReference type="Pfam" id="PF01266">
    <property type="entry name" value="DAO"/>
    <property type="match status" value="1"/>
</dbReference>
<organism evidence="3 4">
    <name type="scientific">Arcobacter arenosus</name>
    <dbReference type="NCBI Taxonomy" id="2576037"/>
    <lineage>
        <taxon>Bacteria</taxon>
        <taxon>Pseudomonadati</taxon>
        <taxon>Campylobacterota</taxon>
        <taxon>Epsilonproteobacteria</taxon>
        <taxon>Campylobacterales</taxon>
        <taxon>Arcobacteraceae</taxon>
        <taxon>Arcobacter</taxon>
    </lineage>
</organism>
<keyword evidence="4" id="KW-1185">Reference proteome</keyword>
<dbReference type="InterPro" id="IPR036188">
    <property type="entry name" value="FAD/NAD-bd_sf"/>
</dbReference>
<dbReference type="EMBL" id="VANU01000006">
    <property type="protein sequence ID" value="TLP36174.1"/>
    <property type="molecule type" value="Genomic_DNA"/>
</dbReference>
<feature type="domain" description="FAD dependent oxidoreductase" evidence="2">
    <location>
        <begin position="6"/>
        <end position="362"/>
    </location>
</feature>
<evidence type="ECO:0000259" key="2">
    <source>
        <dbReference type="Pfam" id="PF01266"/>
    </source>
</evidence>
<evidence type="ECO:0000256" key="1">
    <source>
        <dbReference type="ARBA" id="ARBA00023002"/>
    </source>
</evidence>
<gene>
    <name evidence="3" type="ORF">FDK22_12945</name>
</gene>
<dbReference type="InterPro" id="IPR006076">
    <property type="entry name" value="FAD-dep_OxRdtase"/>
</dbReference>
<accession>A0A5R8XXM7</accession>
<name>A0A5R8XXM7_9BACT</name>
<dbReference type="SUPFAM" id="SSF51905">
    <property type="entry name" value="FAD/NAD(P)-binding domain"/>
    <property type="match status" value="1"/>
</dbReference>
<evidence type="ECO:0000313" key="3">
    <source>
        <dbReference type="EMBL" id="TLP36174.1"/>
    </source>
</evidence>
<evidence type="ECO:0000313" key="4">
    <source>
        <dbReference type="Proteomes" id="UP000308901"/>
    </source>
</evidence>
<sequence>MSKEYDFIIIGAGIAGCSVAHFLSKYSDSILLIDKNPEVGFGASGAAGAFLSPLLGKPNKFKDLVTNALKFSVSFYKENFPNEINNCGVVRIPKNEEDREKFESYIPYMDFPFKEEGDGYFFEIGSHVNSQKICEQLAKDVEKLLDFEVYRLKKDEDFWLLNGNIKGKNIILTIGADIELIEEEYFNIRAVWGQKIDVFTSTKVLKNYHKACSISFSKYDEEKKKNIVSIGATHHRLECSVKDCNLCIKGVNINKLTSHNYSLERCENDTKELLDKANDILKLEDVEVRSLKVGARASSVDYFPMVGKIIDSEKTIEKYPHLKNGSHIKNNMLITKDNLYVINGVGGRGFVLSPYLANLLVENILNQKDIQEEILTHRLFKRWVKRNH</sequence>
<keyword evidence="1" id="KW-0560">Oxidoreductase</keyword>
<dbReference type="Gene3D" id="3.50.50.60">
    <property type="entry name" value="FAD/NAD(P)-binding domain"/>
    <property type="match status" value="1"/>
</dbReference>